<protein>
    <submittedName>
        <fullName evidence="3">Uncharacterized protein</fullName>
    </submittedName>
</protein>
<organism evidence="3 4">
    <name type="scientific">Penicillium thymicola</name>
    <dbReference type="NCBI Taxonomy" id="293382"/>
    <lineage>
        <taxon>Eukaryota</taxon>
        <taxon>Fungi</taxon>
        <taxon>Dikarya</taxon>
        <taxon>Ascomycota</taxon>
        <taxon>Pezizomycotina</taxon>
        <taxon>Eurotiomycetes</taxon>
        <taxon>Eurotiomycetidae</taxon>
        <taxon>Eurotiales</taxon>
        <taxon>Aspergillaceae</taxon>
        <taxon>Penicillium</taxon>
    </lineage>
</organism>
<dbReference type="GO" id="GO:0004540">
    <property type="term" value="F:RNA nuclease activity"/>
    <property type="evidence" value="ECO:0007669"/>
    <property type="project" value="InterPro"/>
</dbReference>
<dbReference type="InterPro" id="IPR016191">
    <property type="entry name" value="Ribonuclease/ribotoxin"/>
</dbReference>
<reference evidence="3" key="1">
    <citation type="submission" date="2015-06" db="EMBL/GenBank/DDBJ databases">
        <authorList>
            <person name="Nguyen H."/>
        </authorList>
    </citation>
    <scope>NUCLEOTIDE SEQUENCE</scope>
    <source>
        <strain evidence="3">DAOM 180753</strain>
    </source>
</reference>
<proteinExistence type="predicted"/>
<dbReference type="GO" id="GO:0016787">
    <property type="term" value="F:hydrolase activity"/>
    <property type="evidence" value="ECO:0007669"/>
    <property type="project" value="UniProtKB-KW"/>
</dbReference>
<accession>A0AAI9XBQ2</accession>
<keyword evidence="4" id="KW-1185">Reference proteome</keyword>
<comment type="caution">
    <text evidence="3">The sequence shown here is derived from an EMBL/GenBank/DDBJ whole genome shotgun (WGS) entry which is preliminary data.</text>
</comment>
<evidence type="ECO:0000256" key="1">
    <source>
        <dbReference type="ARBA" id="ARBA00022722"/>
    </source>
</evidence>
<dbReference type="Proteomes" id="UP001227192">
    <property type="component" value="Unassembled WGS sequence"/>
</dbReference>
<evidence type="ECO:0000313" key="4">
    <source>
        <dbReference type="Proteomes" id="UP001227192"/>
    </source>
</evidence>
<evidence type="ECO:0000313" key="3">
    <source>
        <dbReference type="EMBL" id="KAJ9491097.1"/>
    </source>
</evidence>
<reference evidence="3" key="2">
    <citation type="journal article" date="2016" name="Fungal Biol.">
        <title>Ochratoxin A production by Penicillium thymicola.</title>
        <authorList>
            <person name="Nguyen H.D.T."/>
            <person name="McMullin D.R."/>
            <person name="Ponomareva E."/>
            <person name="Riley R."/>
            <person name="Pomraning K.R."/>
            <person name="Baker S.E."/>
            <person name="Seifert K.A."/>
        </authorList>
    </citation>
    <scope>NUCLEOTIDE SEQUENCE</scope>
    <source>
        <strain evidence="3">DAOM 180753</strain>
    </source>
</reference>
<dbReference type="AlphaFoldDB" id="A0AAI9XBQ2"/>
<keyword evidence="2" id="KW-0378">Hydrolase</keyword>
<sequence length="165" mass="18085">MEYIDSVLTSSFNRSRLLPANRNQSSSLRTTKKFIGVLLAAAALNTPVLAGPVPEQAEKKLDERAPSQLSLFCAPRSNTATSPVKNFRVDVAVAQAQARKAALTTGKSGDPHRYFSGDHLVFDVHNCDKAGAILWEYPIYWVGKKTGTDDYRDHRHISLSLASAL</sequence>
<evidence type="ECO:0000256" key="2">
    <source>
        <dbReference type="ARBA" id="ARBA00022801"/>
    </source>
</evidence>
<gene>
    <name evidence="3" type="ORF">VN97_g2165</name>
</gene>
<dbReference type="GO" id="GO:0003723">
    <property type="term" value="F:RNA binding"/>
    <property type="evidence" value="ECO:0007669"/>
    <property type="project" value="InterPro"/>
</dbReference>
<dbReference type="Gene3D" id="3.10.450.30">
    <property type="entry name" value="Microbial ribonucleases"/>
    <property type="match status" value="1"/>
</dbReference>
<dbReference type="EMBL" id="LACB01000040">
    <property type="protein sequence ID" value="KAJ9491097.1"/>
    <property type="molecule type" value="Genomic_DNA"/>
</dbReference>
<dbReference type="SUPFAM" id="SSF53933">
    <property type="entry name" value="Microbial ribonucleases"/>
    <property type="match status" value="1"/>
</dbReference>
<keyword evidence="1" id="KW-0540">Nuclease</keyword>
<name>A0AAI9XBQ2_PENTH</name>